<feature type="region of interest" description="Disordered" evidence="1">
    <location>
        <begin position="322"/>
        <end position="343"/>
    </location>
</feature>
<name>A0AAW0VYI6_CHEQU</name>
<feature type="region of interest" description="Disordered" evidence="1">
    <location>
        <begin position="251"/>
        <end position="296"/>
    </location>
</feature>
<evidence type="ECO:0000313" key="3">
    <source>
        <dbReference type="EMBL" id="KAK8721946.1"/>
    </source>
</evidence>
<feature type="transmembrane region" description="Helical" evidence="2">
    <location>
        <begin position="6"/>
        <end position="28"/>
    </location>
</feature>
<feature type="non-terminal residue" evidence="3">
    <location>
        <position position="1"/>
    </location>
</feature>
<reference evidence="3 4" key="1">
    <citation type="journal article" date="2024" name="BMC Genomics">
        <title>Genome assembly of redclaw crayfish (Cherax quadricarinatus) provides insights into its immune adaptation and hypoxia tolerance.</title>
        <authorList>
            <person name="Liu Z."/>
            <person name="Zheng J."/>
            <person name="Li H."/>
            <person name="Fang K."/>
            <person name="Wang S."/>
            <person name="He J."/>
            <person name="Zhou D."/>
            <person name="Weng S."/>
            <person name="Chi M."/>
            <person name="Gu Z."/>
            <person name="He J."/>
            <person name="Li F."/>
            <person name="Wang M."/>
        </authorList>
    </citation>
    <scope>NUCLEOTIDE SEQUENCE [LARGE SCALE GENOMIC DNA]</scope>
    <source>
        <strain evidence="3">ZL_2023a</strain>
    </source>
</reference>
<feature type="compositionally biased region" description="Basic and acidic residues" evidence="1">
    <location>
        <begin position="48"/>
        <end position="57"/>
    </location>
</feature>
<evidence type="ECO:0000256" key="2">
    <source>
        <dbReference type="SAM" id="Phobius"/>
    </source>
</evidence>
<accession>A0AAW0VYI6</accession>
<protein>
    <submittedName>
        <fullName evidence="3">Uncharacterized protein</fullName>
    </submittedName>
</protein>
<feature type="region of interest" description="Disordered" evidence="1">
    <location>
        <begin position="79"/>
        <end position="99"/>
    </location>
</feature>
<dbReference type="EMBL" id="JARKIK010000098">
    <property type="protein sequence ID" value="KAK8721946.1"/>
    <property type="molecule type" value="Genomic_DNA"/>
</dbReference>
<organism evidence="3 4">
    <name type="scientific">Cherax quadricarinatus</name>
    <name type="common">Australian red claw crayfish</name>
    <dbReference type="NCBI Taxonomy" id="27406"/>
    <lineage>
        <taxon>Eukaryota</taxon>
        <taxon>Metazoa</taxon>
        <taxon>Ecdysozoa</taxon>
        <taxon>Arthropoda</taxon>
        <taxon>Crustacea</taxon>
        <taxon>Multicrustacea</taxon>
        <taxon>Malacostraca</taxon>
        <taxon>Eumalacostraca</taxon>
        <taxon>Eucarida</taxon>
        <taxon>Decapoda</taxon>
        <taxon>Pleocyemata</taxon>
        <taxon>Astacidea</taxon>
        <taxon>Parastacoidea</taxon>
        <taxon>Parastacidae</taxon>
        <taxon>Cherax</taxon>
    </lineage>
</organism>
<feature type="compositionally biased region" description="Acidic residues" evidence="1">
    <location>
        <begin position="255"/>
        <end position="268"/>
    </location>
</feature>
<dbReference type="AlphaFoldDB" id="A0AAW0VYI6"/>
<feature type="non-terminal residue" evidence="3">
    <location>
        <position position="343"/>
    </location>
</feature>
<dbReference type="Proteomes" id="UP001445076">
    <property type="component" value="Unassembled WGS sequence"/>
</dbReference>
<proteinExistence type="predicted"/>
<keyword evidence="4" id="KW-1185">Reference proteome</keyword>
<feature type="region of interest" description="Disordered" evidence="1">
    <location>
        <begin position="33"/>
        <end position="57"/>
    </location>
</feature>
<keyword evidence="2" id="KW-0812">Transmembrane</keyword>
<keyword evidence="2" id="KW-0472">Membrane</keyword>
<evidence type="ECO:0000256" key="1">
    <source>
        <dbReference type="SAM" id="MobiDB-lite"/>
    </source>
</evidence>
<comment type="caution">
    <text evidence="3">The sequence shown here is derived from an EMBL/GenBank/DDBJ whole genome shotgun (WGS) entry which is preliminary data.</text>
</comment>
<evidence type="ECO:0000313" key="4">
    <source>
        <dbReference type="Proteomes" id="UP001445076"/>
    </source>
</evidence>
<sequence length="343" mass="39107">TNNSVVSHGVPVAVIFLFFWPFLASFWTGEMETSSKNKSGEATSVSRSRPEREKASKFAHCESSDKFDIHFKCKTDRPIKSQNSMKTGQPMDVDVRDDTNTDVDDELIEVKDEQIKMEDWVDNGDCYKMCGDNEDRKDVVTNLHRLDDTSTDISRETTNYSQDVDVRDDTNTDVDDDLIEVKDEPIKMEDWVDNGDCYKMCGDNEDRKDVVTNVHRLDDTSTDISRETTNYSQFYGSRAQRKRDYIVPELHDDSDTNEEVDSGDEYEPQPDASASSEDEREDLSKRSGKVSVKGRNVRKQAIEDDEVAEAIVNNTNATWSKVDITNTPLPDYKHGVPTHVKRP</sequence>
<gene>
    <name evidence="3" type="ORF">OTU49_017498</name>
</gene>
<keyword evidence="2" id="KW-1133">Transmembrane helix</keyword>